<keyword evidence="1" id="KW-0732">Signal</keyword>
<sequence>MNFKTSILIVVVVLLSVSQSAIACVYDSECGPTGRCINARCVVV</sequence>
<organism evidence="2 3">
    <name type="scientific">Heterostelium pallidum (strain ATCC 26659 / Pp 5 / PN500)</name>
    <name type="common">Cellular slime mold</name>
    <name type="synonym">Polysphondylium pallidum</name>
    <dbReference type="NCBI Taxonomy" id="670386"/>
    <lineage>
        <taxon>Eukaryota</taxon>
        <taxon>Amoebozoa</taxon>
        <taxon>Evosea</taxon>
        <taxon>Eumycetozoa</taxon>
        <taxon>Dictyostelia</taxon>
        <taxon>Acytosteliales</taxon>
        <taxon>Acytosteliaceae</taxon>
        <taxon>Heterostelium</taxon>
    </lineage>
</organism>
<dbReference type="AlphaFoldDB" id="D3AXJ5"/>
<gene>
    <name evidence="2" type="ORF">PPL_00826</name>
</gene>
<name>D3AXJ5_HETP5</name>
<keyword evidence="3" id="KW-1185">Reference proteome</keyword>
<proteinExistence type="predicted"/>
<dbReference type="RefSeq" id="XP_020438369.1">
    <property type="nucleotide sequence ID" value="XM_020571846.1"/>
</dbReference>
<dbReference type="Proteomes" id="UP000001396">
    <property type="component" value="Unassembled WGS sequence"/>
</dbReference>
<feature type="signal peptide" evidence="1">
    <location>
        <begin position="1"/>
        <end position="23"/>
    </location>
</feature>
<dbReference type="InParanoid" id="D3AXJ5"/>
<evidence type="ECO:0000313" key="2">
    <source>
        <dbReference type="EMBL" id="EFA86264.1"/>
    </source>
</evidence>
<dbReference type="PROSITE" id="PS51257">
    <property type="entry name" value="PROKAR_LIPOPROTEIN"/>
    <property type="match status" value="1"/>
</dbReference>
<evidence type="ECO:0000256" key="1">
    <source>
        <dbReference type="SAM" id="SignalP"/>
    </source>
</evidence>
<dbReference type="EMBL" id="ADBJ01000003">
    <property type="protein sequence ID" value="EFA86264.1"/>
    <property type="molecule type" value="Genomic_DNA"/>
</dbReference>
<dbReference type="GeneID" id="31356357"/>
<reference evidence="2 3" key="1">
    <citation type="journal article" date="2011" name="Genome Res.">
        <title>Phylogeny-wide analysis of social amoeba genomes highlights ancient origins for complex intercellular communication.</title>
        <authorList>
            <person name="Heidel A.J."/>
            <person name="Lawal H.M."/>
            <person name="Felder M."/>
            <person name="Schilde C."/>
            <person name="Helps N.R."/>
            <person name="Tunggal B."/>
            <person name="Rivero F."/>
            <person name="John U."/>
            <person name="Schleicher M."/>
            <person name="Eichinger L."/>
            <person name="Platzer M."/>
            <person name="Noegel A.A."/>
            <person name="Schaap P."/>
            <person name="Gloeckner G."/>
        </authorList>
    </citation>
    <scope>NUCLEOTIDE SEQUENCE [LARGE SCALE GENOMIC DNA]</scope>
    <source>
        <strain evidence="3">ATCC 26659 / Pp 5 / PN500</strain>
    </source>
</reference>
<accession>D3AXJ5</accession>
<feature type="chain" id="PRO_5003041714" evidence="1">
    <location>
        <begin position="24"/>
        <end position="44"/>
    </location>
</feature>
<evidence type="ECO:0000313" key="3">
    <source>
        <dbReference type="Proteomes" id="UP000001396"/>
    </source>
</evidence>
<comment type="caution">
    <text evidence="2">The sequence shown here is derived from an EMBL/GenBank/DDBJ whole genome shotgun (WGS) entry which is preliminary data.</text>
</comment>
<protein>
    <submittedName>
        <fullName evidence="2">Uncharacterized protein</fullName>
    </submittedName>
</protein>